<dbReference type="EMBL" id="SJPY01000006">
    <property type="protein sequence ID" value="TWU38696.1"/>
    <property type="molecule type" value="Genomic_DNA"/>
</dbReference>
<evidence type="ECO:0000313" key="2">
    <source>
        <dbReference type="EMBL" id="TWU38696.1"/>
    </source>
</evidence>
<dbReference type="AlphaFoldDB" id="A0A5C6DUH6"/>
<comment type="caution">
    <text evidence="2">The sequence shown here is derived from an EMBL/GenBank/DDBJ whole genome shotgun (WGS) entry which is preliminary data.</text>
</comment>
<gene>
    <name evidence="2" type="ORF">Q31b_37740</name>
</gene>
<accession>A0A5C6DUH6</accession>
<dbReference type="Proteomes" id="UP000315471">
    <property type="component" value="Unassembled WGS sequence"/>
</dbReference>
<dbReference type="RefSeq" id="WP_146601040.1">
    <property type="nucleotide sequence ID" value="NZ_SJPY01000006.1"/>
</dbReference>
<feature type="compositionally biased region" description="Low complexity" evidence="1">
    <location>
        <begin position="32"/>
        <end position="45"/>
    </location>
</feature>
<sequence length="81" mass="8837">MKPICYELSSQERRQDIVEILARAIARECQLRRSASRQSQSGQTSITPPNVSTGLPFHAANPDVLSSCEPPANATKLMEPG</sequence>
<organism evidence="2 3">
    <name type="scientific">Novipirellula aureliae</name>
    <dbReference type="NCBI Taxonomy" id="2527966"/>
    <lineage>
        <taxon>Bacteria</taxon>
        <taxon>Pseudomonadati</taxon>
        <taxon>Planctomycetota</taxon>
        <taxon>Planctomycetia</taxon>
        <taxon>Pirellulales</taxon>
        <taxon>Pirellulaceae</taxon>
        <taxon>Novipirellula</taxon>
    </lineage>
</organism>
<evidence type="ECO:0000256" key="1">
    <source>
        <dbReference type="SAM" id="MobiDB-lite"/>
    </source>
</evidence>
<reference evidence="2 3" key="1">
    <citation type="submission" date="2019-02" db="EMBL/GenBank/DDBJ databases">
        <title>Deep-cultivation of Planctomycetes and their phenomic and genomic characterization uncovers novel biology.</title>
        <authorList>
            <person name="Wiegand S."/>
            <person name="Jogler M."/>
            <person name="Boedeker C."/>
            <person name="Pinto D."/>
            <person name="Vollmers J."/>
            <person name="Rivas-Marin E."/>
            <person name="Kohn T."/>
            <person name="Peeters S.H."/>
            <person name="Heuer A."/>
            <person name="Rast P."/>
            <person name="Oberbeckmann S."/>
            <person name="Bunk B."/>
            <person name="Jeske O."/>
            <person name="Meyerdierks A."/>
            <person name="Storesund J.E."/>
            <person name="Kallscheuer N."/>
            <person name="Luecker S."/>
            <person name="Lage O.M."/>
            <person name="Pohl T."/>
            <person name="Merkel B.J."/>
            <person name="Hornburger P."/>
            <person name="Mueller R.-W."/>
            <person name="Bruemmer F."/>
            <person name="Labrenz M."/>
            <person name="Spormann A.M."/>
            <person name="Op Den Camp H."/>
            <person name="Overmann J."/>
            <person name="Amann R."/>
            <person name="Jetten M.S.M."/>
            <person name="Mascher T."/>
            <person name="Medema M.H."/>
            <person name="Devos D.P."/>
            <person name="Kaster A.-K."/>
            <person name="Ovreas L."/>
            <person name="Rohde M."/>
            <person name="Galperin M.Y."/>
            <person name="Jogler C."/>
        </authorList>
    </citation>
    <scope>NUCLEOTIDE SEQUENCE [LARGE SCALE GENOMIC DNA]</scope>
    <source>
        <strain evidence="2 3">Q31b</strain>
    </source>
</reference>
<keyword evidence="3" id="KW-1185">Reference proteome</keyword>
<feature type="region of interest" description="Disordered" evidence="1">
    <location>
        <begin position="32"/>
        <end position="81"/>
    </location>
</feature>
<name>A0A5C6DUH6_9BACT</name>
<protein>
    <submittedName>
        <fullName evidence="2">Uncharacterized protein</fullName>
    </submittedName>
</protein>
<proteinExistence type="predicted"/>
<evidence type="ECO:0000313" key="3">
    <source>
        <dbReference type="Proteomes" id="UP000315471"/>
    </source>
</evidence>